<dbReference type="EC" id="2.7.13.3" evidence="4"/>
<dbReference type="GO" id="GO:0000155">
    <property type="term" value="F:phosphorelay sensor kinase activity"/>
    <property type="evidence" value="ECO:0007669"/>
    <property type="project" value="InterPro"/>
</dbReference>
<sequence length="458" mass="49249">MTEQVTQAWARPGPTAGQRRHDWQLSVLLTGCGLLGVLLLNSSGTFVLGPPPSWPEQIAWILGVTAPMAWRRRWPEATTLLTAAFFIGAQARATVDTLASPVALFVAIYTLGAWGRNRRRSAVLRIVVIVAMFCWLAFGAVRSVADIPPDAFEGASGPVPPLLAALGMSVLFNLMFFVFAYLFGNTAWLSALRHHEVQVQTEALRRSQAELAERAVIQERVRIARELHDVVAHHVAVMGVQAAAARRVMDQNPPKAKTALASVEQTARTAIDELRRLLGVLRQADRSSPEALTGHRLDQVETLLNGAREAGLTVDYRTFGDPVPLTDSLSLAIYRIMQEALTNTIKHSRASLIDVRVRYLRKEIEVDVADNGHGAPATAHAPVADGGPHPTGSGLGLIGIRERVAAHGGVLELGARPGGGFRVRARLPLEAETDIPAGQETEAPETGARVTESGVAAG</sequence>
<accession>A0A495JNP4</accession>
<evidence type="ECO:0000256" key="14">
    <source>
        <dbReference type="ARBA" id="ARBA00023004"/>
    </source>
</evidence>
<keyword evidence="23" id="KW-1185">Reference proteome</keyword>
<dbReference type="InterPro" id="IPR005467">
    <property type="entry name" value="His_kinase_dom"/>
</dbReference>
<feature type="transmembrane region" description="Helical" evidence="20">
    <location>
        <begin position="161"/>
        <end position="183"/>
    </location>
</feature>
<dbReference type="CDD" id="cd16917">
    <property type="entry name" value="HATPase_UhpB-NarQ-NarX-like"/>
    <property type="match status" value="1"/>
</dbReference>
<feature type="domain" description="Histidine kinase" evidence="21">
    <location>
        <begin position="333"/>
        <end position="431"/>
    </location>
</feature>
<comment type="cofactor">
    <cofactor evidence="2">
        <name>[4Fe-4S] cluster</name>
        <dbReference type="ChEBI" id="CHEBI:49883"/>
    </cofactor>
</comment>
<dbReference type="GO" id="GO:0046983">
    <property type="term" value="F:protein dimerization activity"/>
    <property type="evidence" value="ECO:0007669"/>
    <property type="project" value="InterPro"/>
</dbReference>
<evidence type="ECO:0000256" key="12">
    <source>
        <dbReference type="ARBA" id="ARBA00022777"/>
    </source>
</evidence>
<dbReference type="GO" id="GO:0046872">
    <property type="term" value="F:metal ion binding"/>
    <property type="evidence" value="ECO:0007669"/>
    <property type="project" value="UniProtKB-KW"/>
</dbReference>
<dbReference type="RefSeq" id="WP_121158819.1">
    <property type="nucleotide sequence ID" value="NZ_RBKT01000001.1"/>
</dbReference>
<keyword evidence="16" id="KW-0411">Iron-sulfur</keyword>
<keyword evidence="10" id="KW-0479">Metal-binding</keyword>
<evidence type="ECO:0000256" key="6">
    <source>
        <dbReference type="ARBA" id="ARBA00022485"/>
    </source>
</evidence>
<keyword evidence="14" id="KW-0408">Iron</keyword>
<dbReference type="PANTHER" id="PTHR24421:SF10">
    <property type="entry name" value="NITRATE_NITRITE SENSOR PROTEIN NARQ"/>
    <property type="match status" value="1"/>
</dbReference>
<dbReference type="PROSITE" id="PS50109">
    <property type="entry name" value="HIS_KIN"/>
    <property type="match status" value="1"/>
</dbReference>
<keyword evidence="20" id="KW-1133">Transmembrane helix</keyword>
<reference evidence="22 23" key="1">
    <citation type="submission" date="2018-10" db="EMBL/GenBank/DDBJ databases">
        <title>Sequencing the genomes of 1000 actinobacteria strains.</title>
        <authorList>
            <person name="Klenk H.-P."/>
        </authorList>
    </citation>
    <scope>NUCLEOTIDE SEQUENCE [LARGE SCALE GENOMIC DNA]</scope>
    <source>
        <strain evidence="22 23">DSM 45175</strain>
    </source>
</reference>
<dbReference type="GO" id="GO:0005524">
    <property type="term" value="F:ATP binding"/>
    <property type="evidence" value="ECO:0007669"/>
    <property type="project" value="UniProtKB-KW"/>
</dbReference>
<evidence type="ECO:0000256" key="17">
    <source>
        <dbReference type="ARBA" id="ARBA00024827"/>
    </source>
</evidence>
<dbReference type="Proteomes" id="UP000277671">
    <property type="component" value="Unassembled WGS sequence"/>
</dbReference>
<dbReference type="InterPro" id="IPR055558">
    <property type="entry name" value="DUF7134"/>
</dbReference>
<evidence type="ECO:0000259" key="21">
    <source>
        <dbReference type="PROSITE" id="PS50109"/>
    </source>
</evidence>
<dbReference type="Gene3D" id="3.30.565.10">
    <property type="entry name" value="Histidine kinase-like ATPase, C-terminal domain"/>
    <property type="match status" value="1"/>
</dbReference>
<feature type="transmembrane region" description="Helical" evidence="20">
    <location>
        <begin position="98"/>
        <end position="115"/>
    </location>
</feature>
<evidence type="ECO:0000256" key="16">
    <source>
        <dbReference type="ARBA" id="ARBA00023014"/>
    </source>
</evidence>
<feature type="transmembrane region" description="Helical" evidence="20">
    <location>
        <begin position="27"/>
        <end position="48"/>
    </location>
</feature>
<evidence type="ECO:0000256" key="19">
    <source>
        <dbReference type="SAM" id="MobiDB-lite"/>
    </source>
</evidence>
<evidence type="ECO:0000256" key="20">
    <source>
        <dbReference type="SAM" id="Phobius"/>
    </source>
</evidence>
<dbReference type="SMART" id="SM00387">
    <property type="entry name" value="HATPase_c"/>
    <property type="match status" value="1"/>
</dbReference>
<evidence type="ECO:0000256" key="7">
    <source>
        <dbReference type="ARBA" id="ARBA00022490"/>
    </source>
</evidence>
<dbReference type="OrthoDB" id="227596at2"/>
<evidence type="ECO:0000256" key="9">
    <source>
        <dbReference type="ARBA" id="ARBA00022679"/>
    </source>
</evidence>
<keyword evidence="15" id="KW-0902">Two-component regulatory system</keyword>
<feature type="region of interest" description="Disordered" evidence="19">
    <location>
        <begin position="432"/>
        <end position="458"/>
    </location>
</feature>
<dbReference type="InterPro" id="IPR003594">
    <property type="entry name" value="HATPase_dom"/>
</dbReference>
<keyword evidence="20" id="KW-0472">Membrane</keyword>
<dbReference type="Pfam" id="PF02518">
    <property type="entry name" value="HATPase_c"/>
    <property type="match status" value="1"/>
</dbReference>
<evidence type="ECO:0000256" key="8">
    <source>
        <dbReference type="ARBA" id="ARBA00022553"/>
    </source>
</evidence>
<evidence type="ECO:0000256" key="1">
    <source>
        <dbReference type="ARBA" id="ARBA00000085"/>
    </source>
</evidence>
<dbReference type="SUPFAM" id="SSF55874">
    <property type="entry name" value="ATPase domain of HSP90 chaperone/DNA topoisomerase II/histidine kinase"/>
    <property type="match status" value="1"/>
</dbReference>
<evidence type="ECO:0000256" key="18">
    <source>
        <dbReference type="ARBA" id="ARBA00030800"/>
    </source>
</evidence>
<dbReference type="EMBL" id="RBKT01000001">
    <property type="protein sequence ID" value="RKR90563.1"/>
    <property type="molecule type" value="Genomic_DNA"/>
</dbReference>
<evidence type="ECO:0000313" key="23">
    <source>
        <dbReference type="Proteomes" id="UP000277671"/>
    </source>
</evidence>
<keyword evidence="20" id="KW-0812">Transmembrane</keyword>
<evidence type="ECO:0000256" key="3">
    <source>
        <dbReference type="ARBA" id="ARBA00004496"/>
    </source>
</evidence>
<dbReference type="InterPro" id="IPR011712">
    <property type="entry name" value="Sig_transdc_His_kin_sub3_dim/P"/>
</dbReference>
<keyword evidence="6" id="KW-0004">4Fe-4S</keyword>
<dbReference type="Gene3D" id="1.20.5.1930">
    <property type="match status" value="1"/>
</dbReference>
<evidence type="ECO:0000256" key="15">
    <source>
        <dbReference type="ARBA" id="ARBA00023012"/>
    </source>
</evidence>
<evidence type="ECO:0000313" key="22">
    <source>
        <dbReference type="EMBL" id="RKR90563.1"/>
    </source>
</evidence>
<dbReference type="PRINTS" id="PR00344">
    <property type="entry name" value="BCTRLSENSOR"/>
</dbReference>
<name>A0A495JNP4_9ACTN</name>
<dbReference type="InterPro" id="IPR050482">
    <property type="entry name" value="Sensor_HK_TwoCompSys"/>
</dbReference>
<keyword evidence="9" id="KW-0808">Transferase</keyword>
<keyword evidence="11" id="KW-0547">Nucleotide-binding</keyword>
<dbReference type="InterPro" id="IPR004358">
    <property type="entry name" value="Sig_transdc_His_kin-like_C"/>
</dbReference>
<feature type="transmembrane region" description="Helical" evidence="20">
    <location>
        <begin position="122"/>
        <end position="141"/>
    </location>
</feature>
<evidence type="ECO:0000256" key="4">
    <source>
        <dbReference type="ARBA" id="ARBA00012438"/>
    </source>
</evidence>
<evidence type="ECO:0000256" key="13">
    <source>
        <dbReference type="ARBA" id="ARBA00022840"/>
    </source>
</evidence>
<dbReference type="GO" id="GO:0051539">
    <property type="term" value="F:4 iron, 4 sulfur cluster binding"/>
    <property type="evidence" value="ECO:0007669"/>
    <property type="project" value="UniProtKB-KW"/>
</dbReference>
<keyword evidence="8" id="KW-0597">Phosphoprotein</keyword>
<keyword evidence="7" id="KW-0963">Cytoplasm</keyword>
<keyword evidence="12 22" id="KW-0418">Kinase</keyword>
<dbReference type="Pfam" id="PF07730">
    <property type="entry name" value="HisKA_3"/>
    <property type="match status" value="1"/>
</dbReference>
<dbReference type="GO" id="GO:0005737">
    <property type="term" value="C:cytoplasm"/>
    <property type="evidence" value="ECO:0007669"/>
    <property type="project" value="UniProtKB-SubCell"/>
</dbReference>
<dbReference type="AlphaFoldDB" id="A0A495JNP4"/>
<gene>
    <name evidence="22" type="ORF">BDK92_4941</name>
</gene>
<keyword evidence="13" id="KW-0067">ATP-binding</keyword>
<feature type="region of interest" description="Disordered" evidence="19">
    <location>
        <begin position="371"/>
        <end position="393"/>
    </location>
</feature>
<comment type="catalytic activity">
    <reaction evidence="1">
        <text>ATP + protein L-histidine = ADP + protein N-phospho-L-histidine.</text>
        <dbReference type="EC" id="2.7.13.3"/>
    </reaction>
</comment>
<dbReference type="PANTHER" id="PTHR24421">
    <property type="entry name" value="NITRATE/NITRITE SENSOR PROTEIN NARX-RELATED"/>
    <property type="match status" value="1"/>
</dbReference>
<evidence type="ECO:0000256" key="5">
    <source>
        <dbReference type="ARBA" id="ARBA00017322"/>
    </source>
</evidence>
<evidence type="ECO:0000256" key="10">
    <source>
        <dbReference type="ARBA" id="ARBA00022723"/>
    </source>
</evidence>
<evidence type="ECO:0000256" key="2">
    <source>
        <dbReference type="ARBA" id="ARBA00001966"/>
    </source>
</evidence>
<comment type="caution">
    <text evidence="22">The sequence shown here is derived from an EMBL/GenBank/DDBJ whole genome shotgun (WGS) entry which is preliminary data.</text>
</comment>
<protein>
    <recommendedName>
        <fullName evidence="5">Oxygen sensor histidine kinase NreB</fullName>
        <ecNumber evidence="4">2.7.13.3</ecNumber>
    </recommendedName>
    <alternativeName>
        <fullName evidence="18">Nitrogen regulation protein B</fullName>
    </alternativeName>
</protein>
<dbReference type="InterPro" id="IPR036890">
    <property type="entry name" value="HATPase_C_sf"/>
</dbReference>
<comment type="function">
    <text evidence="17">Member of the two-component regulatory system NreB/NreC involved in the control of dissimilatory nitrate/nitrite reduction in response to oxygen. NreB functions as a direct oxygen sensor histidine kinase which is autophosphorylated, in the absence of oxygen, probably at the conserved histidine residue, and transfers its phosphate group probably to a conserved aspartate residue of NreC. NreB/NreC activates the expression of the nitrate (narGHJI) and nitrite (nir) reductase operons, as well as the putative nitrate transporter gene narT.</text>
</comment>
<organism evidence="22 23">
    <name type="scientific">Micromonospora pisi</name>
    <dbReference type="NCBI Taxonomy" id="589240"/>
    <lineage>
        <taxon>Bacteria</taxon>
        <taxon>Bacillati</taxon>
        <taxon>Actinomycetota</taxon>
        <taxon>Actinomycetes</taxon>
        <taxon>Micromonosporales</taxon>
        <taxon>Micromonosporaceae</taxon>
        <taxon>Micromonospora</taxon>
    </lineage>
</organism>
<proteinExistence type="predicted"/>
<evidence type="ECO:0000256" key="11">
    <source>
        <dbReference type="ARBA" id="ARBA00022741"/>
    </source>
</evidence>
<comment type="subcellular location">
    <subcellularLocation>
        <location evidence="3">Cytoplasm</location>
    </subcellularLocation>
</comment>
<dbReference type="GO" id="GO:0016020">
    <property type="term" value="C:membrane"/>
    <property type="evidence" value="ECO:0007669"/>
    <property type="project" value="InterPro"/>
</dbReference>
<dbReference type="Pfam" id="PF23539">
    <property type="entry name" value="DUF7134"/>
    <property type="match status" value="1"/>
</dbReference>